<comment type="caution">
    <text evidence="2">The sequence shown here is derived from an EMBL/GenBank/DDBJ whole genome shotgun (WGS) entry which is preliminary data.</text>
</comment>
<evidence type="ECO:0000313" key="2">
    <source>
        <dbReference type="EMBL" id="MEX5728226.1"/>
    </source>
</evidence>
<dbReference type="Proteomes" id="UP001560019">
    <property type="component" value="Unassembled WGS sequence"/>
</dbReference>
<keyword evidence="3" id="KW-1185">Reference proteome</keyword>
<feature type="chain" id="PRO_5045847383" description="Glycine zipper family protein" evidence="1">
    <location>
        <begin position="21"/>
        <end position="124"/>
    </location>
</feature>
<evidence type="ECO:0000256" key="1">
    <source>
        <dbReference type="SAM" id="SignalP"/>
    </source>
</evidence>
<reference evidence="2 3" key="1">
    <citation type="submission" date="2024-06" db="EMBL/GenBank/DDBJ databases">
        <title>Genome of Rhodovulum iodosum, a marine photoferrotroph.</title>
        <authorList>
            <person name="Bianchini G."/>
            <person name="Nikeleit V."/>
            <person name="Kappler A."/>
            <person name="Bryce C."/>
            <person name="Sanchez-Baracaldo P."/>
        </authorList>
    </citation>
    <scope>NUCLEOTIDE SEQUENCE [LARGE SCALE GENOMIC DNA]</scope>
    <source>
        <strain evidence="2 3">UT/N1</strain>
    </source>
</reference>
<organism evidence="2 3">
    <name type="scientific">Rhodovulum iodosum</name>
    <dbReference type="NCBI Taxonomy" id="68291"/>
    <lineage>
        <taxon>Bacteria</taxon>
        <taxon>Pseudomonadati</taxon>
        <taxon>Pseudomonadota</taxon>
        <taxon>Alphaproteobacteria</taxon>
        <taxon>Rhodobacterales</taxon>
        <taxon>Paracoccaceae</taxon>
        <taxon>Rhodovulum</taxon>
    </lineage>
</organism>
<dbReference type="PROSITE" id="PS51257">
    <property type="entry name" value="PROKAR_LIPOPROTEIN"/>
    <property type="match status" value="1"/>
</dbReference>
<evidence type="ECO:0000313" key="3">
    <source>
        <dbReference type="Proteomes" id="UP001560019"/>
    </source>
</evidence>
<accession>A0ABV3XSB8</accession>
<dbReference type="EMBL" id="JBEHHI010000001">
    <property type="protein sequence ID" value="MEX5728226.1"/>
    <property type="molecule type" value="Genomic_DNA"/>
</dbReference>
<protein>
    <recommendedName>
        <fullName evidence="4">Glycine zipper family protein</fullName>
    </recommendedName>
</protein>
<evidence type="ECO:0008006" key="4">
    <source>
        <dbReference type="Google" id="ProtNLM"/>
    </source>
</evidence>
<proteinExistence type="predicted"/>
<keyword evidence="1" id="KW-0732">Signal</keyword>
<sequence length="124" mass="12375">MPKLKHLFAIPLIASVAACATSGANYQPIVDGPIGPNYSNDLAYCQALASQQGAFDNNTAAAAATGAAAAGGTTAVLNNKGTNVRDAALVGAAAGVAASALQQQKNKEAIVRNCMRGRGYNVVG</sequence>
<feature type="signal peptide" evidence="1">
    <location>
        <begin position="1"/>
        <end position="20"/>
    </location>
</feature>
<gene>
    <name evidence="2" type="ORF">Ga0609869_001579</name>
</gene>
<dbReference type="RefSeq" id="WP_125408569.1">
    <property type="nucleotide sequence ID" value="NZ_JBEHHI010000001.1"/>
</dbReference>
<name>A0ABV3XSB8_9RHOB</name>